<sequence length="546" mass="62154">FLSTIRDKPWGHRLSHYVQALCLWDASLLTGILMLKGLFCLRARYKPMELWSPMESLLALSLSPLVDVCVTGSTWVMVAITVNRYMAVSKPLRERMRNVKSVKWISAAIVVFSMAINLPRSILEYHMSDCVNWRVAHIEETEDNRHAIRFYIIVGRIIPDLLFRSPTPILISIFLTFKIVKHCGQRLSCEEHTNLRPNESSNSGANNTSSKVDHLKLPWLLTMLNGKFLVCSVMYIGSTAVLWLDNHPIVDLPGSLVQVLKEFGTLLLVVHSATNWFFFHKARLSLERQLSVPNYIIFDAKEKHRLTSIWAKIDVSKLGTKLLVTLLENNPSLIKSICPHIDDGIFDRDELLRQPRIIMVGSRIGQFIEKMMKMLNDKNMTKEDFAHIRMELRSIGIVHFVERVKMTNRDWFLTKRFLVDLMMERCEKGDSREHIDVANKFASFIIHEMKNGYMCEAARMVHQSNCPFDRDQQASGGVSPISAADVHKPRHLNYASSCPSIYSLVGCATPSITQSTTVETSSMLNVAHDSLVAIDTHGDADDIIFV</sequence>
<feature type="domain" description="G-protein coupled receptors family 1 profile" evidence="6">
    <location>
        <begin position="1"/>
        <end position="279"/>
    </location>
</feature>
<dbReference type="SUPFAM" id="SSF46458">
    <property type="entry name" value="Globin-like"/>
    <property type="match status" value="1"/>
</dbReference>
<evidence type="ECO:0000256" key="2">
    <source>
        <dbReference type="ARBA" id="ARBA00022692"/>
    </source>
</evidence>
<dbReference type="PANTHER" id="PTHR46641:SF10">
    <property type="entry name" value="G-PROTEIN COUPLED RECEPTORS FAMILY 1 PROFILE DOMAIN-CONTAINING PROTEIN"/>
    <property type="match status" value="1"/>
</dbReference>
<dbReference type="GO" id="GO:0016020">
    <property type="term" value="C:membrane"/>
    <property type="evidence" value="ECO:0007669"/>
    <property type="project" value="UniProtKB-SubCell"/>
</dbReference>
<dbReference type="Pfam" id="PF00001">
    <property type="entry name" value="7tm_1"/>
    <property type="match status" value="1"/>
</dbReference>
<feature type="transmembrane region" description="Helical" evidence="5">
    <location>
        <begin position="101"/>
        <end position="118"/>
    </location>
</feature>
<keyword evidence="7" id="KW-1185">Reference proteome</keyword>
<keyword evidence="3 5" id="KW-1133">Transmembrane helix</keyword>
<feature type="transmembrane region" description="Helical" evidence="5">
    <location>
        <begin position="56"/>
        <end position="81"/>
    </location>
</feature>
<dbReference type="Gene3D" id="1.10.490.10">
    <property type="entry name" value="Globins"/>
    <property type="match status" value="1"/>
</dbReference>
<feature type="transmembrane region" description="Helical" evidence="5">
    <location>
        <begin position="16"/>
        <end position="35"/>
    </location>
</feature>
<dbReference type="InterPro" id="IPR012292">
    <property type="entry name" value="Globin/Proto"/>
</dbReference>
<dbReference type="PROSITE" id="PS50262">
    <property type="entry name" value="G_PROTEIN_RECEP_F1_2"/>
    <property type="match status" value="1"/>
</dbReference>
<keyword evidence="4 5" id="KW-0472">Membrane</keyword>
<dbReference type="InterPro" id="IPR017452">
    <property type="entry name" value="GPCR_Rhodpsn_7TM"/>
</dbReference>
<evidence type="ECO:0000259" key="6">
    <source>
        <dbReference type="PROSITE" id="PS50262"/>
    </source>
</evidence>
<dbReference type="SUPFAM" id="SSF81321">
    <property type="entry name" value="Family A G protein-coupled receptor-like"/>
    <property type="match status" value="1"/>
</dbReference>
<evidence type="ECO:0000256" key="3">
    <source>
        <dbReference type="ARBA" id="ARBA00022989"/>
    </source>
</evidence>
<accession>A0A914VGA4</accession>
<evidence type="ECO:0000256" key="1">
    <source>
        <dbReference type="ARBA" id="ARBA00004370"/>
    </source>
</evidence>
<evidence type="ECO:0000256" key="4">
    <source>
        <dbReference type="ARBA" id="ARBA00023136"/>
    </source>
</evidence>
<dbReference type="GO" id="GO:0020037">
    <property type="term" value="F:heme binding"/>
    <property type="evidence" value="ECO:0007669"/>
    <property type="project" value="InterPro"/>
</dbReference>
<dbReference type="InterPro" id="IPR052954">
    <property type="entry name" value="GPCR-Ligand_Int"/>
</dbReference>
<organism evidence="7 8">
    <name type="scientific">Plectus sambesii</name>
    <dbReference type="NCBI Taxonomy" id="2011161"/>
    <lineage>
        <taxon>Eukaryota</taxon>
        <taxon>Metazoa</taxon>
        <taxon>Ecdysozoa</taxon>
        <taxon>Nematoda</taxon>
        <taxon>Chromadorea</taxon>
        <taxon>Plectida</taxon>
        <taxon>Plectina</taxon>
        <taxon>Plectoidea</taxon>
        <taxon>Plectidae</taxon>
        <taxon>Plectus</taxon>
    </lineage>
</organism>
<dbReference type="Gene3D" id="1.20.1070.10">
    <property type="entry name" value="Rhodopsin 7-helix transmembrane proteins"/>
    <property type="match status" value="1"/>
</dbReference>
<dbReference type="GO" id="GO:0004930">
    <property type="term" value="F:G protein-coupled receptor activity"/>
    <property type="evidence" value="ECO:0007669"/>
    <property type="project" value="InterPro"/>
</dbReference>
<dbReference type="AlphaFoldDB" id="A0A914VGA4"/>
<dbReference type="Proteomes" id="UP000887566">
    <property type="component" value="Unplaced"/>
</dbReference>
<comment type="subcellular location">
    <subcellularLocation>
        <location evidence="1">Membrane</location>
    </subcellularLocation>
</comment>
<protein>
    <recommendedName>
        <fullName evidence="6">G-protein coupled receptors family 1 profile domain-containing protein</fullName>
    </recommendedName>
</protein>
<name>A0A914VGA4_9BILA</name>
<evidence type="ECO:0000256" key="5">
    <source>
        <dbReference type="SAM" id="Phobius"/>
    </source>
</evidence>
<dbReference type="PANTHER" id="PTHR46641">
    <property type="entry name" value="FMRFAMIDE RECEPTOR-RELATED"/>
    <property type="match status" value="1"/>
</dbReference>
<evidence type="ECO:0000313" key="7">
    <source>
        <dbReference type="Proteomes" id="UP000887566"/>
    </source>
</evidence>
<evidence type="ECO:0000313" key="8">
    <source>
        <dbReference type="WBParaSite" id="PSAMB.scaffold1854size27245.g15183.t1"/>
    </source>
</evidence>
<dbReference type="InterPro" id="IPR000276">
    <property type="entry name" value="GPCR_Rhodpsn"/>
</dbReference>
<dbReference type="PROSITE" id="PS00237">
    <property type="entry name" value="G_PROTEIN_RECEP_F1_1"/>
    <property type="match status" value="1"/>
</dbReference>
<keyword evidence="2 5" id="KW-0812">Transmembrane</keyword>
<dbReference type="GO" id="GO:0019825">
    <property type="term" value="F:oxygen binding"/>
    <property type="evidence" value="ECO:0007669"/>
    <property type="project" value="InterPro"/>
</dbReference>
<reference evidence="8" key="1">
    <citation type="submission" date="2022-11" db="UniProtKB">
        <authorList>
            <consortium name="WormBaseParasite"/>
        </authorList>
    </citation>
    <scope>IDENTIFICATION</scope>
</reference>
<proteinExistence type="predicted"/>
<dbReference type="WBParaSite" id="PSAMB.scaffold1854size27245.g15183.t1">
    <property type="protein sequence ID" value="PSAMB.scaffold1854size27245.g15183.t1"/>
    <property type="gene ID" value="PSAMB.scaffold1854size27245.g15183"/>
</dbReference>
<dbReference type="InterPro" id="IPR009050">
    <property type="entry name" value="Globin-like_sf"/>
</dbReference>